<dbReference type="Gene3D" id="1.10.10.10">
    <property type="entry name" value="Winged helix-like DNA-binding domain superfamily/Winged helix DNA-binding domain"/>
    <property type="match status" value="1"/>
</dbReference>
<dbReference type="PROSITE" id="PS51077">
    <property type="entry name" value="HTH_ICLR"/>
    <property type="match status" value="1"/>
</dbReference>
<evidence type="ECO:0000256" key="2">
    <source>
        <dbReference type="ARBA" id="ARBA00023125"/>
    </source>
</evidence>
<dbReference type="InterPro" id="IPR036388">
    <property type="entry name" value="WH-like_DNA-bd_sf"/>
</dbReference>
<dbReference type="AlphaFoldDB" id="A0A6J6ZX80"/>
<organism evidence="6">
    <name type="scientific">freshwater metagenome</name>
    <dbReference type="NCBI Taxonomy" id="449393"/>
    <lineage>
        <taxon>unclassified sequences</taxon>
        <taxon>metagenomes</taxon>
        <taxon>ecological metagenomes</taxon>
    </lineage>
</organism>
<dbReference type="SUPFAM" id="SSF55781">
    <property type="entry name" value="GAF domain-like"/>
    <property type="match status" value="1"/>
</dbReference>
<dbReference type="Gene3D" id="3.30.450.40">
    <property type="match status" value="1"/>
</dbReference>
<evidence type="ECO:0000256" key="1">
    <source>
        <dbReference type="ARBA" id="ARBA00023015"/>
    </source>
</evidence>
<name>A0A6J6ZX80_9ZZZZ</name>
<dbReference type="Pfam" id="PF01614">
    <property type="entry name" value="IclR_C"/>
    <property type="match status" value="1"/>
</dbReference>
<reference evidence="6" key="1">
    <citation type="submission" date="2020-05" db="EMBL/GenBank/DDBJ databases">
        <authorList>
            <person name="Chiriac C."/>
            <person name="Salcher M."/>
            <person name="Ghai R."/>
            <person name="Kavagutti S V."/>
        </authorList>
    </citation>
    <scope>NUCLEOTIDE SEQUENCE</scope>
</reference>
<feature type="domain" description="IclR-ED" evidence="5">
    <location>
        <begin position="73"/>
        <end position="256"/>
    </location>
</feature>
<keyword evidence="1" id="KW-0805">Transcription regulation</keyword>
<dbReference type="InterPro" id="IPR029016">
    <property type="entry name" value="GAF-like_dom_sf"/>
</dbReference>
<feature type="domain" description="HTH iclR-type" evidence="4">
    <location>
        <begin position="13"/>
        <end position="73"/>
    </location>
</feature>
<keyword evidence="3" id="KW-0804">Transcription</keyword>
<dbReference type="InterPro" id="IPR005471">
    <property type="entry name" value="Tscrpt_reg_IclR_N"/>
</dbReference>
<dbReference type="GO" id="GO:0003700">
    <property type="term" value="F:DNA-binding transcription factor activity"/>
    <property type="evidence" value="ECO:0007669"/>
    <property type="project" value="TreeGrafter"/>
</dbReference>
<dbReference type="PANTHER" id="PTHR30136">
    <property type="entry name" value="HELIX-TURN-HELIX TRANSCRIPTIONAL REGULATOR, ICLR FAMILY"/>
    <property type="match status" value="1"/>
</dbReference>
<keyword evidence="2" id="KW-0238">DNA-binding</keyword>
<dbReference type="SUPFAM" id="SSF46785">
    <property type="entry name" value="Winged helix' DNA-binding domain"/>
    <property type="match status" value="1"/>
</dbReference>
<gene>
    <name evidence="6" type="ORF">UFOPK3204_00428</name>
</gene>
<evidence type="ECO:0000256" key="3">
    <source>
        <dbReference type="ARBA" id="ARBA00023163"/>
    </source>
</evidence>
<evidence type="ECO:0000259" key="4">
    <source>
        <dbReference type="PROSITE" id="PS51077"/>
    </source>
</evidence>
<dbReference type="InterPro" id="IPR014757">
    <property type="entry name" value="Tscrpt_reg_IclR_C"/>
</dbReference>
<dbReference type="InterPro" id="IPR050707">
    <property type="entry name" value="HTH_MetabolicPath_Reg"/>
</dbReference>
<protein>
    <submittedName>
        <fullName evidence="6">Unannotated protein</fullName>
    </submittedName>
</protein>
<proteinExistence type="predicted"/>
<dbReference type="Pfam" id="PF09339">
    <property type="entry name" value="HTH_IclR"/>
    <property type="match status" value="1"/>
</dbReference>
<evidence type="ECO:0000259" key="5">
    <source>
        <dbReference type="PROSITE" id="PS51078"/>
    </source>
</evidence>
<dbReference type="EMBL" id="CAFABK010000012">
    <property type="protein sequence ID" value="CAB4825064.1"/>
    <property type="molecule type" value="Genomic_DNA"/>
</dbReference>
<accession>A0A6J6ZX80</accession>
<dbReference type="GO" id="GO:0045892">
    <property type="term" value="P:negative regulation of DNA-templated transcription"/>
    <property type="evidence" value="ECO:0007669"/>
    <property type="project" value="TreeGrafter"/>
</dbReference>
<evidence type="ECO:0000313" key="6">
    <source>
        <dbReference type="EMBL" id="CAB4825064.1"/>
    </source>
</evidence>
<sequence>MNRPAKERPPYAISSVDHALRLAAILQLEGGLSVTEAAERLNVARSTAHRLLAMLVYRDFAVQNEQREYLAGPVLEIAVHSKSETSRLRAVALSHMATMVDDVDESLNLIIRTGDTARFIASVECTQELRVGNREGMAFPTHLVTGGLVLLAQLNSEQVESLYSLDRFSDRPDQRPDLERLHRDLQRIRKQGFAVTQGLAERGVVAIGVPIRNRVGVAIAGLSMSMPSVRFDPVHIPEWVAGLRATAHAIELEISGTGP</sequence>
<dbReference type="PANTHER" id="PTHR30136:SF24">
    <property type="entry name" value="HTH-TYPE TRANSCRIPTIONAL REPRESSOR ALLR"/>
    <property type="match status" value="1"/>
</dbReference>
<dbReference type="SMART" id="SM00346">
    <property type="entry name" value="HTH_ICLR"/>
    <property type="match status" value="1"/>
</dbReference>
<dbReference type="InterPro" id="IPR036390">
    <property type="entry name" value="WH_DNA-bd_sf"/>
</dbReference>
<dbReference type="PROSITE" id="PS51078">
    <property type="entry name" value="ICLR_ED"/>
    <property type="match status" value="1"/>
</dbReference>
<dbReference type="GO" id="GO:0003677">
    <property type="term" value="F:DNA binding"/>
    <property type="evidence" value="ECO:0007669"/>
    <property type="project" value="UniProtKB-KW"/>
</dbReference>